<keyword evidence="6 7" id="KW-0998">Cell outer membrane</keyword>
<dbReference type="Proteomes" id="UP000257030">
    <property type="component" value="Unassembled WGS sequence"/>
</dbReference>
<evidence type="ECO:0000256" key="5">
    <source>
        <dbReference type="ARBA" id="ARBA00023136"/>
    </source>
</evidence>
<dbReference type="InterPro" id="IPR012910">
    <property type="entry name" value="Plug_dom"/>
</dbReference>
<protein>
    <submittedName>
        <fullName evidence="9">TonB-dependent receptor</fullName>
    </submittedName>
</protein>
<dbReference type="InterPro" id="IPR036942">
    <property type="entry name" value="Beta-barrel_TonB_sf"/>
</dbReference>
<evidence type="ECO:0000313" key="9">
    <source>
        <dbReference type="EMBL" id="REC79970.1"/>
    </source>
</evidence>
<comment type="subcellular location">
    <subcellularLocation>
        <location evidence="1 7">Cell outer membrane</location>
        <topology evidence="1 7">Multi-pass membrane protein</topology>
    </subcellularLocation>
</comment>
<comment type="caution">
    <text evidence="9">The sequence shown here is derived from an EMBL/GenBank/DDBJ whole genome shotgun (WGS) entry which is preliminary data.</text>
</comment>
<dbReference type="Gene3D" id="2.170.130.10">
    <property type="entry name" value="TonB-dependent receptor, plug domain"/>
    <property type="match status" value="1"/>
</dbReference>
<name>A0A3D9DPJ9_9FLAO</name>
<dbReference type="PANTHER" id="PTHR30442:SF0">
    <property type="entry name" value="FE(3+) DICITRATE TRANSPORT PROTEIN FECA"/>
    <property type="match status" value="1"/>
</dbReference>
<dbReference type="OrthoDB" id="9782587at2"/>
<evidence type="ECO:0000256" key="2">
    <source>
        <dbReference type="ARBA" id="ARBA00022448"/>
    </source>
</evidence>
<reference evidence="9 10" key="1">
    <citation type="journal article" date="2010" name="Syst. Appl. Microbiol.">
        <title>Four new species of Chryseobacterium from the rhizosphere of coastal sand dune plants, Chryseobacterium elymi sp. nov., Chryseobacterium hagamense sp. nov., Chryseobacterium lathyri sp. nov. and Chryseobacterium rhizosphaerae sp. nov.</title>
        <authorList>
            <person name="Cho S.H."/>
            <person name="Lee K.S."/>
            <person name="Shin D.S."/>
            <person name="Han J.H."/>
            <person name="Park K.S."/>
            <person name="Lee C.H."/>
            <person name="Park K.H."/>
            <person name="Kim S.B."/>
        </authorList>
    </citation>
    <scope>NUCLEOTIDE SEQUENCE [LARGE SCALE GENOMIC DNA]</scope>
    <source>
        <strain evidence="9 10">KCTC 22547</strain>
    </source>
</reference>
<keyword evidence="3 7" id="KW-1134">Transmembrane beta strand</keyword>
<keyword evidence="4 7" id="KW-0812">Transmembrane</keyword>
<evidence type="ECO:0000256" key="6">
    <source>
        <dbReference type="ARBA" id="ARBA00023237"/>
    </source>
</evidence>
<dbReference type="InterPro" id="IPR039426">
    <property type="entry name" value="TonB-dep_rcpt-like"/>
</dbReference>
<dbReference type="GO" id="GO:0009279">
    <property type="term" value="C:cell outer membrane"/>
    <property type="evidence" value="ECO:0007669"/>
    <property type="project" value="UniProtKB-SubCell"/>
</dbReference>
<keyword evidence="5 7" id="KW-0472">Membrane</keyword>
<gene>
    <name evidence="9" type="ORF">DRF60_03020</name>
</gene>
<accession>A0A3D9DPJ9</accession>
<dbReference type="SUPFAM" id="SSF56935">
    <property type="entry name" value="Porins"/>
    <property type="match status" value="1"/>
</dbReference>
<dbReference type="Pfam" id="PF07715">
    <property type="entry name" value="Plug"/>
    <property type="match status" value="1"/>
</dbReference>
<evidence type="ECO:0000256" key="4">
    <source>
        <dbReference type="ARBA" id="ARBA00022692"/>
    </source>
</evidence>
<dbReference type="EMBL" id="QNUH01000002">
    <property type="protein sequence ID" value="REC79970.1"/>
    <property type="molecule type" value="Genomic_DNA"/>
</dbReference>
<comment type="similarity">
    <text evidence="7">Belongs to the TonB-dependent receptor family.</text>
</comment>
<sequence>MRKSYIFSLSLGIIGFVHAQESEKNIDEIEIHARTKVIKEREEFKKHAQSTEIISEYEINRNNPAFIEQSLTTMAGVQVEKRTQLGGQRIILRGYGNDQKFNNWGIKMYLNNIPLTGADGVTILDDINFGLINHIDVIKGPAATLYGGGSGGTVRLYIKPENQKGTSVSEQFNTGSFGLFQSSTSASSVGENHSLTANFTHIGIDGYRPHGKSIKNFYNINGEFKLNQKQTITLLASHGNSLEQVSGQISYDDYYNGIDNGNFAYIRRGAKTKFVTSRAGVGHIWKISKNFSNNTTLFYTGTAGDRIAAGAYETSSASNYGLRSVFVFNKDWDHFKSQTEFGIEIQQSNSTISNYRFKSVKMTDPPILRPLYDGSYFKYTNDQSNYFAVEKITYKPWGLMFLAGISINQISYNRKDLFALPGLFLVNGTDFYNKDLSFDKKFKAVTMPHFALQKTWKDQIFNLSYSEGYNAPTSATSFTAGLNVTNDDLIAEKAKMWDFSIQGLIGNTSIDYQFSLFNINIKDKLTQLRGTMDNPERTPYSYWANTGDQRNKGLEMSAGYSYKPKNSFIAKIQPFVSYTYNNFKYSKFSTYLKEHALPAAVNVYDDKNVAGVPKTKLSIGLDFDTEIGLYWQNTYNFMGSVYTDFANSNKVKSFGLLNSKIGYKHTFNKFDVDIFVIGNNLTSQVNYTFLFYGNSINDTDMDNQYNNSDVYTDVNPGPSKAYFFTGFNVKYNF</sequence>
<dbReference type="InterPro" id="IPR037066">
    <property type="entry name" value="Plug_dom_sf"/>
</dbReference>
<dbReference type="AlphaFoldDB" id="A0A3D9DPJ9"/>
<evidence type="ECO:0000256" key="1">
    <source>
        <dbReference type="ARBA" id="ARBA00004571"/>
    </source>
</evidence>
<organism evidence="9 10">
    <name type="scientific">Chryseobacterium elymi</name>
    <dbReference type="NCBI Taxonomy" id="395936"/>
    <lineage>
        <taxon>Bacteria</taxon>
        <taxon>Pseudomonadati</taxon>
        <taxon>Bacteroidota</taxon>
        <taxon>Flavobacteriia</taxon>
        <taxon>Flavobacteriales</taxon>
        <taxon>Weeksellaceae</taxon>
        <taxon>Chryseobacterium group</taxon>
        <taxon>Chryseobacterium</taxon>
    </lineage>
</organism>
<evidence type="ECO:0000259" key="8">
    <source>
        <dbReference type="Pfam" id="PF07715"/>
    </source>
</evidence>
<evidence type="ECO:0000313" key="10">
    <source>
        <dbReference type="Proteomes" id="UP000257030"/>
    </source>
</evidence>
<keyword evidence="10" id="KW-1185">Reference proteome</keyword>
<keyword evidence="9" id="KW-0675">Receptor</keyword>
<evidence type="ECO:0000256" key="3">
    <source>
        <dbReference type="ARBA" id="ARBA00022452"/>
    </source>
</evidence>
<dbReference type="PANTHER" id="PTHR30442">
    <property type="entry name" value="IRON III DICITRATE TRANSPORT PROTEIN FECA"/>
    <property type="match status" value="1"/>
</dbReference>
<keyword evidence="2 7" id="KW-0813">Transport</keyword>
<proteinExistence type="inferred from homology"/>
<evidence type="ECO:0000256" key="7">
    <source>
        <dbReference type="PROSITE-ProRule" id="PRU01360"/>
    </source>
</evidence>
<dbReference type="RefSeq" id="WP_116010655.1">
    <property type="nucleotide sequence ID" value="NZ_QNUH01000002.1"/>
</dbReference>
<dbReference type="Gene3D" id="2.40.170.20">
    <property type="entry name" value="TonB-dependent receptor, beta-barrel domain"/>
    <property type="match status" value="1"/>
</dbReference>
<dbReference type="PROSITE" id="PS52016">
    <property type="entry name" value="TONB_DEPENDENT_REC_3"/>
    <property type="match status" value="1"/>
</dbReference>
<dbReference type="GO" id="GO:0033214">
    <property type="term" value="P:siderophore-iron import into cell"/>
    <property type="evidence" value="ECO:0007669"/>
    <property type="project" value="TreeGrafter"/>
</dbReference>
<feature type="domain" description="TonB-dependent receptor plug" evidence="8">
    <location>
        <begin position="47"/>
        <end position="152"/>
    </location>
</feature>